<gene>
    <name evidence="1" type="ORF">MSPICULIGERA_LOCUS9328</name>
</gene>
<reference evidence="1" key="1">
    <citation type="submission" date="2023-06" db="EMBL/GenBank/DDBJ databases">
        <authorList>
            <person name="Delattre M."/>
        </authorList>
    </citation>
    <scope>NUCLEOTIDE SEQUENCE</scope>
    <source>
        <strain evidence="1">AF72</strain>
    </source>
</reference>
<evidence type="ECO:0000313" key="1">
    <source>
        <dbReference type="EMBL" id="CAJ0570895.1"/>
    </source>
</evidence>
<dbReference type="EMBL" id="CATQJA010002500">
    <property type="protein sequence ID" value="CAJ0570895.1"/>
    <property type="molecule type" value="Genomic_DNA"/>
</dbReference>
<sequence length="217" mass="25129">MSSTSNPDDKGKNGGKWTGCLYFLLADKKWGRLNPDEVSKYFRDELHADEEIILFSEIRKYNLGDEDNQRVWEESGGCDGGRPYPKRPLRSSGGLIPLLKSVAGWFGYWHEYTIVRSTNWYWSFEKNSTGIFVQRSKNLIDVHCYFAGEARKEDRSEGRSSVVAFHENILDVGKWIVNRGELSATYHYTERNCHHFASLLYEAITRTKGNRRLDNTE</sequence>
<keyword evidence="2" id="KW-1185">Reference proteome</keyword>
<dbReference type="Proteomes" id="UP001177023">
    <property type="component" value="Unassembled WGS sequence"/>
</dbReference>
<protein>
    <submittedName>
        <fullName evidence="1">Uncharacterized protein</fullName>
    </submittedName>
</protein>
<name>A0AA36FXY2_9BILA</name>
<proteinExistence type="predicted"/>
<organism evidence="1 2">
    <name type="scientific">Mesorhabditis spiculigera</name>
    <dbReference type="NCBI Taxonomy" id="96644"/>
    <lineage>
        <taxon>Eukaryota</taxon>
        <taxon>Metazoa</taxon>
        <taxon>Ecdysozoa</taxon>
        <taxon>Nematoda</taxon>
        <taxon>Chromadorea</taxon>
        <taxon>Rhabditida</taxon>
        <taxon>Rhabditina</taxon>
        <taxon>Rhabditomorpha</taxon>
        <taxon>Rhabditoidea</taxon>
        <taxon>Rhabditidae</taxon>
        <taxon>Mesorhabditinae</taxon>
        <taxon>Mesorhabditis</taxon>
    </lineage>
</organism>
<feature type="non-terminal residue" evidence="1">
    <location>
        <position position="1"/>
    </location>
</feature>
<accession>A0AA36FXY2</accession>
<dbReference type="AlphaFoldDB" id="A0AA36FXY2"/>
<comment type="caution">
    <text evidence="1">The sequence shown here is derived from an EMBL/GenBank/DDBJ whole genome shotgun (WGS) entry which is preliminary data.</text>
</comment>
<evidence type="ECO:0000313" key="2">
    <source>
        <dbReference type="Proteomes" id="UP001177023"/>
    </source>
</evidence>